<dbReference type="Gene3D" id="1.20.58.2190">
    <property type="match status" value="1"/>
</dbReference>
<feature type="compositionally biased region" description="Basic and acidic residues" evidence="1">
    <location>
        <begin position="74"/>
        <end position="121"/>
    </location>
</feature>
<feature type="compositionally biased region" description="Polar residues" evidence="1">
    <location>
        <begin position="122"/>
        <end position="140"/>
    </location>
</feature>
<feature type="region of interest" description="Disordered" evidence="1">
    <location>
        <begin position="1"/>
        <end position="44"/>
    </location>
</feature>
<dbReference type="InParanoid" id="D7FP75"/>
<keyword evidence="3" id="KW-1185">Reference proteome</keyword>
<gene>
    <name evidence="2" type="ORF">Esi_0187_0023</name>
</gene>
<feature type="compositionally biased region" description="Basic and acidic residues" evidence="1">
    <location>
        <begin position="458"/>
        <end position="482"/>
    </location>
</feature>
<dbReference type="SUPFAM" id="SSF143503">
    <property type="entry name" value="PUG domain-like"/>
    <property type="match status" value="1"/>
</dbReference>
<feature type="region of interest" description="Disordered" evidence="1">
    <location>
        <begin position="458"/>
        <end position="553"/>
    </location>
</feature>
<name>D7FP75_ECTSI</name>
<dbReference type="InterPro" id="IPR036339">
    <property type="entry name" value="PUB-like_dom_sf"/>
</dbReference>
<feature type="compositionally biased region" description="Gly residues" evidence="1">
    <location>
        <begin position="524"/>
        <end position="537"/>
    </location>
</feature>
<organism evidence="2 3">
    <name type="scientific">Ectocarpus siliculosus</name>
    <name type="common">Brown alga</name>
    <name type="synonym">Conferva siliculosa</name>
    <dbReference type="NCBI Taxonomy" id="2880"/>
    <lineage>
        <taxon>Eukaryota</taxon>
        <taxon>Sar</taxon>
        <taxon>Stramenopiles</taxon>
        <taxon>Ochrophyta</taxon>
        <taxon>PX clade</taxon>
        <taxon>Phaeophyceae</taxon>
        <taxon>Ectocarpales</taxon>
        <taxon>Ectocarpaceae</taxon>
        <taxon>Ectocarpus</taxon>
    </lineage>
</organism>
<feature type="region of interest" description="Disordered" evidence="1">
    <location>
        <begin position="68"/>
        <end position="159"/>
    </location>
</feature>
<dbReference type="Proteomes" id="UP000002630">
    <property type="component" value="Unassembled WGS sequence"/>
</dbReference>
<feature type="compositionally biased region" description="Basic and acidic residues" evidence="1">
    <location>
        <begin position="495"/>
        <end position="508"/>
    </location>
</feature>
<dbReference type="AlphaFoldDB" id="D7FP75"/>
<feature type="compositionally biased region" description="Basic and acidic residues" evidence="1">
    <location>
        <begin position="17"/>
        <end position="30"/>
    </location>
</feature>
<reference evidence="2 3" key="1">
    <citation type="journal article" date="2010" name="Nature">
        <title>The Ectocarpus genome and the independent evolution of multicellularity in brown algae.</title>
        <authorList>
            <person name="Cock J.M."/>
            <person name="Sterck L."/>
            <person name="Rouze P."/>
            <person name="Scornet D."/>
            <person name="Allen A.E."/>
            <person name="Amoutzias G."/>
            <person name="Anthouard V."/>
            <person name="Artiguenave F."/>
            <person name="Aury J.M."/>
            <person name="Badger J.H."/>
            <person name="Beszteri B."/>
            <person name="Billiau K."/>
            <person name="Bonnet E."/>
            <person name="Bothwell J.H."/>
            <person name="Bowler C."/>
            <person name="Boyen C."/>
            <person name="Brownlee C."/>
            <person name="Carrano C.J."/>
            <person name="Charrier B."/>
            <person name="Cho G.Y."/>
            <person name="Coelho S.M."/>
            <person name="Collen J."/>
            <person name="Corre E."/>
            <person name="Da Silva C."/>
            <person name="Delage L."/>
            <person name="Delaroque N."/>
            <person name="Dittami S.M."/>
            <person name="Doulbeau S."/>
            <person name="Elias M."/>
            <person name="Farnham G."/>
            <person name="Gachon C.M."/>
            <person name="Gschloessl B."/>
            <person name="Heesch S."/>
            <person name="Jabbari K."/>
            <person name="Jubin C."/>
            <person name="Kawai H."/>
            <person name="Kimura K."/>
            <person name="Kloareg B."/>
            <person name="Kupper F.C."/>
            <person name="Lang D."/>
            <person name="Le Bail A."/>
            <person name="Leblanc C."/>
            <person name="Lerouge P."/>
            <person name="Lohr M."/>
            <person name="Lopez P.J."/>
            <person name="Martens C."/>
            <person name="Maumus F."/>
            <person name="Michel G."/>
            <person name="Miranda-Saavedra D."/>
            <person name="Morales J."/>
            <person name="Moreau H."/>
            <person name="Motomura T."/>
            <person name="Nagasato C."/>
            <person name="Napoli C.A."/>
            <person name="Nelson D.R."/>
            <person name="Nyvall-Collen P."/>
            <person name="Peters A.F."/>
            <person name="Pommier C."/>
            <person name="Potin P."/>
            <person name="Poulain J."/>
            <person name="Quesneville H."/>
            <person name="Read B."/>
            <person name="Rensing S.A."/>
            <person name="Ritter A."/>
            <person name="Rousvoal S."/>
            <person name="Samanta M."/>
            <person name="Samson G."/>
            <person name="Schroeder D.C."/>
            <person name="Segurens B."/>
            <person name="Strittmatter M."/>
            <person name="Tonon T."/>
            <person name="Tregear J.W."/>
            <person name="Valentin K."/>
            <person name="von Dassow P."/>
            <person name="Yamagishi T."/>
            <person name="Van de Peer Y."/>
            <person name="Wincker P."/>
        </authorList>
    </citation>
    <scope>NUCLEOTIDE SEQUENCE [LARGE SCALE GENOMIC DNA]</scope>
    <source>
        <strain evidence="3">Ec32 / CCAP1310/4</strain>
    </source>
</reference>
<evidence type="ECO:0000256" key="1">
    <source>
        <dbReference type="SAM" id="MobiDB-lite"/>
    </source>
</evidence>
<sequence length="567" mass="62275">MKAPTQKKRQQVVRGLHAAERVEREREQERRAHRGRTYTTPRQGQAVVTNGARSAVAAAPLTEDELRGARIRRDRTDKYERKLAREEAERRAKAERDAPIQRKLERARRAQEKLEAKESRQATKLKQTVRSSWQQRSLDNNNDKPLGGTDTDNANGDVADSDFESRQFEAAVRKSLADLENGEGGAPPAPPAALPRATPAYAIQTPPHVETLHGTPRAFGNREIAEYWDPVLDGPIPAGLTDNAGVAADAGAENREWDAVLAEALSVVEFDVSDEIPAGANREEFRRTLIVLLRNILAGNERRRRVRNDNVVFQENIGRWACGRQLMRMAGFTMERESSSRDDGGDADWGVNEQRGSYVWVARERRSRGRLAMVQGLVEALEGQGTTATEDDRRGRAAEDDEAAAAAAAGWRPPPPSARQDPGEPLARTGWYAFAATGSRAALPPPLRLSPAVEADDDFSRVRREQDEAFEEALRRDREAPASRKTKAPAFGDDDTQHVGENDNRQEESQGPPPEAEGDEDVGGGRSLGGIGVGHGDGSTDPPPAEETTEQRRAKIALSYARLGLGS</sequence>
<evidence type="ECO:0000313" key="3">
    <source>
        <dbReference type="Proteomes" id="UP000002630"/>
    </source>
</evidence>
<accession>D7FP75</accession>
<dbReference type="EMBL" id="FN649760">
    <property type="protein sequence ID" value="CBJ30336.1"/>
    <property type="molecule type" value="Genomic_DNA"/>
</dbReference>
<evidence type="ECO:0000313" key="2">
    <source>
        <dbReference type="EMBL" id="CBJ30336.1"/>
    </source>
</evidence>
<feature type="region of interest" description="Disordered" evidence="1">
    <location>
        <begin position="382"/>
        <end position="425"/>
    </location>
</feature>
<feature type="compositionally biased region" description="Basic residues" evidence="1">
    <location>
        <begin position="1"/>
        <end position="11"/>
    </location>
</feature>
<proteinExistence type="predicted"/>
<protein>
    <submittedName>
        <fullName evidence="2">Uncharacterized protein</fullName>
    </submittedName>
</protein>